<evidence type="ECO:0000313" key="6">
    <source>
        <dbReference type="Proteomes" id="UP000737171"/>
    </source>
</evidence>
<dbReference type="SMART" id="SM00862">
    <property type="entry name" value="Trans_reg_C"/>
    <property type="match status" value="1"/>
</dbReference>
<feature type="compositionally biased region" description="Low complexity" evidence="3">
    <location>
        <begin position="118"/>
        <end position="133"/>
    </location>
</feature>
<dbReference type="InterPro" id="IPR036388">
    <property type="entry name" value="WH-like_DNA-bd_sf"/>
</dbReference>
<dbReference type="PANTHER" id="PTHR44809:SF1">
    <property type="entry name" value="PROTEIN O-MANNOSYL-TRANSFERASE TMTC1"/>
    <property type="match status" value="1"/>
</dbReference>
<dbReference type="PROSITE" id="PS51755">
    <property type="entry name" value="OMPR_PHOB"/>
    <property type="match status" value="1"/>
</dbReference>
<dbReference type="PANTHER" id="PTHR44809">
    <property type="match status" value="1"/>
</dbReference>
<dbReference type="CDD" id="cd00383">
    <property type="entry name" value="trans_reg_C"/>
    <property type="match status" value="1"/>
</dbReference>
<evidence type="ECO:0000256" key="1">
    <source>
        <dbReference type="ARBA" id="ARBA00023125"/>
    </source>
</evidence>
<gene>
    <name evidence="5" type="ORF">HLB44_12270</name>
</gene>
<evidence type="ECO:0000256" key="3">
    <source>
        <dbReference type="SAM" id="MobiDB-lite"/>
    </source>
</evidence>
<organism evidence="5 6">
    <name type="scientific">Pseudaquabacterium terrae</name>
    <dbReference type="NCBI Taxonomy" id="2732868"/>
    <lineage>
        <taxon>Bacteria</taxon>
        <taxon>Pseudomonadati</taxon>
        <taxon>Pseudomonadota</taxon>
        <taxon>Betaproteobacteria</taxon>
        <taxon>Burkholderiales</taxon>
        <taxon>Sphaerotilaceae</taxon>
        <taxon>Pseudaquabacterium</taxon>
    </lineage>
</organism>
<dbReference type="Gene3D" id="1.10.10.10">
    <property type="entry name" value="Winged helix-like DNA-binding domain superfamily/Winged helix DNA-binding domain"/>
    <property type="match status" value="1"/>
</dbReference>
<dbReference type="EMBL" id="JABRWJ010000003">
    <property type="protein sequence ID" value="NRF67761.1"/>
    <property type="molecule type" value="Genomic_DNA"/>
</dbReference>
<evidence type="ECO:0000259" key="4">
    <source>
        <dbReference type="PROSITE" id="PS51755"/>
    </source>
</evidence>
<dbReference type="SMART" id="SM00028">
    <property type="entry name" value="TPR"/>
    <property type="match status" value="5"/>
</dbReference>
<dbReference type="InterPro" id="IPR001867">
    <property type="entry name" value="OmpR/PhoB-type_DNA-bd"/>
</dbReference>
<dbReference type="Pfam" id="PF14559">
    <property type="entry name" value="TPR_19"/>
    <property type="match status" value="1"/>
</dbReference>
<dbReference type="InterPro" id="IPR052943">
    <property type="entry name" value="TMTC_O-mannosyl-trnsfr"/>
</dbReference>
<feature type="domain" description="OmpR/PhoB-type" evidence="4">
    <location>
        <begin position="2"/>
        <end position="101"/>
    </location>
</feature>
<accession>A0ABX2EGN3</accession>
<evidence type="ECO:0000256" key="2">
    <source>
        <dbReference type="PROSITE-ProRule" id="PRU01091"/>
    </source>
</evidence>
<keyword evidence="6" id="KW-1185">Reference proteome</keyword>
<proteinExistence type="predicted"/>
<dbReference type="SUPFAM" id="SSF48452">
    <property type="entry name" value="TPR-like"/>
    <property type="match status" value="1"/>
</dbReference>
<dbReference type="Pfam" id="PF13432">
    <property type="entry name" value="TPR_16"/>
    <property type="match status" value="1"/>
</dbReference>
<name>A0ABX2EGN3_9BURK</name>
<comment type="caution">
    <text evidence="5">The sequence shown here is derived from an EMBL/GenBank/DDBJ whole genome shotgun (WGS) entry which is preliminary data.</text>
</comment>
<protein>
    <submittedName>
        <fullName evidence="5">Winged helix-turn-helix domain-containing protein</fullName>
    </submittedName>
</protein>
<dbReference type="RefSeq" id="WP_173122849.1">
    <property type="nucleotide sequence ID" value="NZ_JABRWJ010000003.1"/>
</dbReference>
<dbReference type="InterPro" id="IPR019734">
    <property type="entry name" value="TPR_rpt"/>
</dbReference>
<feature type="DNA-binding region" description="OmpR/PhoB-type" evidence="2">
    <location>
        <begin position="2"/>
        <end position="101"/>
    </location>
</feature>
<dbReference type="Proteomes" id="UP000737171">
    <property type="component" value="Unassembled WGS sequence"/>
</dbReference>
<sequence length="655" mass="71294">MGERYEFEGFVLERSQQRVLRADGSELSLTPRHFAALLLFVENAGVLLEKDTLMRALWPGLVVEDNNLNQTVSGLRRALGEEPPGSRFIQTVARRGFRFIAPVQVFDDAEAPSLRSLPPTTASPTPSAETTTPTQPPGAHDTDRRRWLRRAAAGGVVAGVGAVGALGWVWQRRPVPEAGPAAARATLAVLPFKPLTADSRDELLEIGMADSLITRLSIVPGLVVRSVGSVRRYAGAEQDPVRAAQELDVDWIVDGSLQRRADQLRVSARLLRASDGAAAWSDRFDEKFTGVFDVQDLISARVMQALAARLQASAGVAAGLPQTNLGGTRDTDAYQLYLAASWHTQPRRADGLRKSIALFKQALVVDPGYALAHVGLAQAHRETLLGADASPAGVVGPVRQALQRALALAPNLAEALAEQGFSRYYFDFDWAGAEREFRRALAANPNVAMAHYGLAQLLLNQDRPDEGFVHLRLARELDPMSPFLNTIEASYLSASGRQVEARARLQRAFDIAPDFYLAHRTQAVLHRVDQRLDLAIASLRRAVAQADGNSRPAALLGMFLARAGQRDEARAILNQMLERDRTGFVPPVSLAVLHAALGETALALDALDKALAIRDPQLVFLKDDSRWSGLRHEPRFAALLMTLQLDRFGPGLAPS</sequence>
<feature type="region of interest" description="Disordered" evidence="3">
    <location>
        <begin position="111"/>
        <end position="143"/>
    </location>
</feature>
<dbReference type="InterPro" id="IPR016032">
    <property type="entry name" value="Sig_transdc_resp-reg_C-effctor"/>
</dbReference>
<dbReference type="SUPFAM" id="SSF46894">
    <property type="entry name" value="C-terminal effector domain of the bipartite response regulators"/>
    <property type="match status" value="1"/>
</dbReference>
<dbReference type="Pfam" id="PF00486">
    <property type="entry name" value="Trans_reg_C"/>
    <property type="match status" value="1"/>
</dbReference>
<dbReference type="InterPro" id="IPR011990">
    <property type="entry name" value="TPR-like_helical_dom_sf"/>
</dbReference>
<dbReference type="Gene3D" id="1.25.40.10">
    <property type="entry name" value="Tetratricopeptide repeat domain"/>
    <property type="match status" value="2"/>
</dbReference>
<evidence type="ECO:0000313" key="5">
    <source>
        <dbReference type="EMBL" id="NRF67761.1"/>
    </source>
</evidence>
<keyword evidence="1 2" id="KW-0238">DNA-binding</keyword>
<reference evidence="5 6" key="1">
    <citation type="submission" date="2020-05" db="EMBL/GenBank/DDBJ databases">
        <title>Aquincola sp. isolate from soil.</title>
        <authorList>
            <person name="Han J."/>
            <person name="Kim D.-U."/>
        </authorList>
    </citation>
    <scope>NUCLEOTIDE SEQUENCE [LARGE SCALE GENOMIC DNA]</scope>
    <source>
        <strain evidence="5 6">S2</strain>
    </source>
</reference>